<evidence type="ECO:0000313" key="3">
    <source>
        <dbReference type="Proteomes" id="UP001433088"/>
    </source>
</evidence>
<dbReference type="Proteomes" id="UP001433088">
    <property type="component" value="Unassembled WGS sequence"/>
</dbReference>
<proteinExistence type="predicted"/>
<organism evidence="2 3">
    <name type="scientific">Megasphaera intestinihominis</name>
    <dbReference type="NCBI Taxonomy" id="3133159"/>
    <lineage>
        <taxon>Bacteria</taxon>
        <taxon>Bacillati</taxon>
        <taxon>Bacillota</taxon>
        <taxon>Negativicutes</taxon>
        <taxon>Veillonellales</taxon>
        <taxon>Veillonellaceae</taxon>
        <taxon>Megasphaera</taxon>
    </lineage>
</organism>
<dbReference type="PANTHER" id="PTHR45856:SF23">
    <property type="entry name" value="FUNGAL LIPASE-LIKE DOMAIN-CONTAINING PROTEIN"/>
    <property type="match status" value="1"/>
</dbReference>
<evidence type="ECO:0000259" key="1">
    <source>
        <dbReference type="Pfam" id="PF01764"/>
    </source>
</evidence>
<accession>A0ABV1CWW7</accession>
<dbReference type="Pfam" id="PF01764">
    <property type="entry name" value="Lipase_3"/>
    <property type="match status" value="1"/>
</dbReference>
<dbReference type="InterPro" id="IPR051218">
    <property type="entry name" value="Sec_MonoDiacylglyc_Lipase"/>
</dbReference>
<keyword evidence="3" id="KW-1185">Reference proteome</keyword>
<feature type="domain" description="Fungal lipase-type" evidence="1">
    <location>
        <begin position="77"/>
        <end position="214"/>
    </location>
</feature>
<dbReference type="InterPro" id="IPR029058">
    <property type="entry name" value="AB_hydrolase_fold"/>
</dbReference>
<dbReference type="EMBL" id="JBBMEU010000018">
    <property type="protein sequence ID" value="MEQ2421981.1"/>
    <property type="molecule type" value="Genomic_DNA"/>
</dbReference>
<dbReference type="InterPro" id="IPR002921">
    <property type="entry name" value="Fungal_lipase-type"/>
</dbReference>
<dbReference type="RefSeq" id="WP_192814514.1">
    <property type="nucleotide sequence ID" value="NZ_JBBMEU010000018.1"/>
</dbReference>
<comment type="caution">
    <text evidence="2">The sequence shown here is derived from an EMBL/GenBank/DDBJ whole genome shotgun (WGS) entry which is preliminary data.</text>
</comment>
<protein>
    <recommendedName>
        <fullName evidence="1">Fungal lipase-type domain-containing protein</fullName>
    </recommendedName>
</protein>
<dbReference type="Gene3D" id="3.40.50.1820">
    <property type="entry name" value="alpha/beta hydrolase"/>
    <property type="match status" value="1"/>
</dbReference>
<gene>
    <name evidence="2" type="ORF">WMO23_04445</name>
</gene>
<dbReference type="PANTHER" id="PTHR45856">
    <property type="entry name" value="ALPHA/BETA-HYDROLASES SUPERFAMILY PROTEIN"/>
    <property type="match status" value="1"/>
</dbReference>
<name>A0ABV1CWW7_9FIRM</name>
<evidence type="ECO:0000313" key="2">
    <source>
        <dbReference type="EMBL" id="MEQ2421981.1"/>
    </source>
</evidence>
<reference evidence="2 3" key="1">
    <citation type="submission" date="2024-03" db="EMBL/GenBank/DDBJ databases">
        <title>Human intestinal bacterial collection.</title>
        <authorList>
            <person name="Pauvert C."/>
            <person name="Hitch T.C.A."/>
            <person name="Clavel T."/>
        </authorList>
    </citation>
    <scope>NUCLEOTIDE SEQUENCE [LARGE SCALE GENOMIC DNA]</scope>
    <source>
        <strain evidence="2 3">CLA-AA-H81</strain>
    </source>
</reference>
<sequence>MTTAFSVFADSPRAAYEQARQEALCAWMAMASYGDRPGLAARQELVRRGWHIDSQVQKDDKSEAKFHLARKGDDTLLAVTGTASLADIKSDLNLHSVAYGGTAGKTARKDGVRRVHAGFDHYTTTLLAAPYGGQTVGQVLAADAHAPKRLTLTGHSLGGAVAVLAAARLADQGASQLQVVTFGAPAVGNDAFNEAYGRRIRLDRIVMEGDPVEKAVQAVSRTYEQFPDKTVWQAAPTTRRFAHDIAGYADTALRRYYDAKTAYETYLGHAVPDDGGRPFGSPVWVPPLSLTLDEALQADTPYLERAADDQLGYRLHPVFARREQSLGEALRQARQNGCSEVLLRQFQARRLKGKEYDFALTYDEIWYDARTGLVRTAVSRTTDTGKMTPIEALLALAGAD</sequence>
<dbReference type="SUPFAM" id="SSF53474">
    <property type="entry name" value="alpha/beta-Hydrolases"/>
    <property type="match status" value="1"/>
</dbReference>